<accession>A0ABP5BGH5</accession>
<sequence length="102" mass="10982">MPHHEDAVARDHDVGLDGIHTHRQCELICRAGVLGPVAGRTTVPDDERSRARHRFRLSAGPAGTTASRRFKSLSQALSAATWAVSDIVEPQHSAVDPLDLGV</sequence>
<proteinExistence type="predicted"/>
<reference evidence="2" key="1">
    <citation type="journal article" date="2019" name="Int. J. Syst. Evol. Microbiol.">
        <title>The Global Catalogue of Microorganisms (GCM) 10K type strain sequencing project: providing services to taxonomists for standard genome sequencing and annotation.</title>
        <authorList>
            <consortium name="The Broad Institute Genomics Platform"/>
            <consortium name="The Broad Institute Genome Sequencing Center for Infectious Disease"/>
            <person name="Wu L."/>
            <person name="Ma J."/>
        </authorList>
    </citation>
    <scope>NUCLEOTIDE SEQUENCE [LARGE SCALE GENOMIC DNA]</scope>
    <source>
        <strain evidence="2">JCM 14901</strain>
    </source>
</reference>
<dbReference type="EMBL" id="BAAAOG010000001">
    <property type="protein sequence ID" value="GAA1944647.1"/>
    <property type="molecule type" value="Genomic_DNA"/>
</dbReference>
<gene>
    <name evidence="1" type="ORF">GCM10009776_03140</name>
</gene>
<evidence type="ECO:0000313" key="1">
    <source>
        <dbReference type="EMBL" id="GAA1944647.1"/>
    </source>
</evidence>
<dbReference type="Proteomes" id="UP001499933">
    <property type="component" value="Unassembled WGS sequence"/>
</dbReference>
<name>A0ABP5BGH5_9MICO</name>
<evidence type="ECO:0000313" key="2">
    <source>
        <dbReference type="Proteomes" id="UP001499933"/>
    </source>
</evidence>
<keyword evidence="2" id="KW-1185">Reference proteome</keyword>
<organism evidence="1 2">
    <name type="scientific">Microbacterium deminutum</name>
    <dbReference type="NCBI Taxonomy" id="344164"/>
    <lineage>
        <taxon>Bacteria</taxon>
        <taxon>Bacillati</taxon>
        <taxon>Actinomycetota</taxon>
        <taxon>Actinomycetes</taxon>
        <taxon>Micrococcales</taxon>
        <taxon>Microbacteriaceae</taxon>
        <taxon>Microbacterium</taxon>
    </lineage>
</organism>
<comment type="caution">
    <text evidence="1">The sequence shown here is derived from an EMBL/GenBank/DDBJ whole genome shotgun (WGS) entry which is preliminary data.</text>
</comment>
<protein>
    <submittedName>
        <fullName evidence="1">Uncharacterized protein</fullName>
    </submittedName>
</protein>